<keyword evidence="9" id="KW-0067">ATP-binding</keyword>
<evidence type="ECO:0000256" key="11">
    <source>
        <dbReference type="ARBA" id="ARBA00023125"/>
    </source>
</evidence>
<dbReference type="InterPro" id="IPR005160">
    <property type="entry name" value="Ku_C"/>
</dbReference>
<dbReference type="SUPFAM" id="SSF100939">
    <property type="entry name" value="SPOC domain-like"/>
    <property type="match status" value="1"/>
</dbReference>
<keyword evidence="6" id="KW-0227">DNA damage</keyword>
<dbReference type="GO" id="GO:0003690">
    <property type="term" value="F:double-stranded DNA binding"/>
    <property type="evidence" value="ECO:0007669"/>
    <property type="project" value="TreeGrafter"/>
</dbReference>
<dbReference type="GO" id="GO:0000723">
    <property type="term" value="P:telomere maintenance"/>
    <property type="evidence" value="ECO:0007669"/>
    <property type="project" value="InterPro"/>
</dbReference>
<evidence type="ECO:0000256" key="8">
    <source>
        <dbReference type="ARBA" id="ARBA00022806"/>
    </source>
</evidence>
<dbReference type="STRING" id="1344416.A0A139APJ4"/>
<dbReference type="GO" id="GO:0000781">
    <property type="term" value="C:chromosome, telomeric region"/>
    <property type="evidence" value="ECO:0007669"/>
    <property type="project" value="UniProtKB-SubCell"/>
</dbReference>
<dbReference type="InterPro" id="IPR027388">
    <property type="entry name" value="Ku70_bridge/pillars_dom_sf"/>
</dbReference>
<gene>
    <name evidence="18" type="ORF">M427DRAFT_143722</name>
</gene>
<dbReference type="InterPro" id="IPR005161">
    <property type="entry name" value="Ku_N"/>
</dbReference>
<feature type="region of interest" description="Disordered" evidence="16">
    <location>
        <begin position="590"/>
        <end position="644"/>
    </location>
</feature>
<feature type="region of interest" description="Disordered" evidence="16">
    <location>
        <begin position="1"/>
        <end position="33"/>
    </location>
</feature>
<evidence type="ECO:0000259" key="17">
    <source>
        <dbReference type="SMART" id="SM00559"/>
    </source>
</evidence>
<dbReference type="InterPro" id="IPR036465">
    <property type="entry name" value="vWFA_dom_sf"/>
</dbReference>
<evidence type="ECO:0000256" key="10">
    <source>
        <dbReference type="ARBA" id="ARBA00022895"/>
    </source>
</evidence>
<keyword evidence="11 18" id="KW-0238">DNA-binding</keyword>
<evidence type="ECO:0000256" key="3">
    <source>
        <dbReference type="ARBA" id="ARBA00005240"/>
    </source>
</evidence>
<evidence type="ECO:0000256" key="7">
    <source>
        <dbReference type="ARBA" id="ARBA00022801"/>
    </source>
</evidence>
<dbReference type="Gene3D" id="1.10.1600.10">
    <property type="match status" value="1"/>
</dbReference>
<dbReference type="InterPro" id="IPR047087">
    <property type="entry name" value="KU70_core_dom"/>
</dbReference>
<dbReference type="GO" id="GO:0003684">
    <property type="term" value="F:damaged DNA binding"/>
    <property type="evidence" value="ECO:0007669"/>
    <property type="project" value="InterPro"/>
</dbReference>
<keyword evidence="5" id="KW-0547">Nucleotide-binding</keyword>
<evidence type="ECO:0000256" key="2">
    <source>
        <dbReference type="ARBA" id="ARBA00004574"/>
    </source>
</evidence>
<dbReference type="GO" id="GO:0005524">
    <property type="term" value="F:ATP binding"/>
    <property type="evidence" value="ECO:0007669"/>
    <property type="project" value="UniProtKB-KW"/>
</dbReference>
<dbReference type="CDD" id="cd00788">
    <property type="entry name" value="KU70"/>
    <property type="match status" value="1"/>
</dbReference>
<evidence type="ECO:0000256" key="15">
    <source>
        <dbReference type="ARBA" id="ARBA00031811"/>
    </source>
</evidence>
<evidence type="ECO:0000256" key="12">
    <source>
        <dbReference type="ARBA" id="ARBA00023172"/>
    </source>
</evidence>
<dbReference type="Gene3D" id="4.10.970.10">
    <property type="entry name" value="Ku70, bridge and pillars"/>
    <property type="match status" value="1"/>
</dbReference>
<keyword evidence="14" id="KW-0539">Nucleus</keyword>
<dbReference type="GO" id="GO:0043564">
    <property type="term" value="C:Ku70:Ku80 complex"/>
    <property type="evidence" value="ECO:0007669"/>
    <property type="project" value="InterPro"/>
</dbReference>
<reference evidence="18 19" key="1">
    <citation type="journal article" date="2015" name="Genome Biol. Evol.">
        <title>Phylogenomic analyses indicate that early fungi evolved digesting cell walls of algal ancestors of land plants.</title>
        <authorList>
            <person name="Chang Y."/>
            <person name="Wang S."/>
            <person name="Sekimoto S."/>
            <person name="Aerts A.L."/>
            <person name="Choi C."/>
            <person name="Clum A."/>
            <person name="LaButti K.M."/>
            <person name="Lindquist E.A."/>
            <person name="Yee Ngan C."/>
            <person name="Ohm R.A."/>
            <person name="Salamov A.A."/>
            <person name="Grigoriev I.V."/>
            <person name="Spatafora J.W."/>
            <person name="Berbee M.L."/>
        </authorList>
    </citation>
    <scope>NUCLEOTIDE SEQUENCE [LARGE SCALE GENOMIC DNA]</scope>
    <source>
        <strain evidence="18 19">JEL478</strain>
    </source>
</reference>
<evidence type="ECO:0000256" key="1">
    <source>
        <dbReference type="ARBA" id="ARBA00004123"/>
    </source>
</evidence>
<keyword evidence="7" id="KW-0378">Hydrolase</keyword>
<dbReference type="InterPro" id="IPR006165">
    <property type="entry name" value="Ku70"/>
</dbReference>
<dbReference type="PANTHER" id="PTHR12604">
    <property type="entry name" value="KU AUTOANTIGEN DNA HELICASE"/>
    <property type="match status" value="1"/>
</dbReference>
<evidence type="ECO:0000256" key="9">
    <source>
        <dbReference type="ARBA" id="ARBA00022840"/>
    </source>
</evidence>
<dbReference type="Pfam" id="PF03730">
    <property type="entry name" value="Ku_C"/>
    <property type="match status" value="1"/>
</dbReference>
<dbReference type="Pfam" id="PF02735">
    <property type="entry name" value="Ku"/>
    <property type="match status" value="1"/>
</dbReference>
<organism evidence="18 19">
    <name type="scientific">Gonapodya prolifera (strain JEL478)</name>
    <name type="common">Monoblepharis prolifera</name>
    <dbReference type="NCBI Taxonomy" id="1344416"/>
    <lineage>
        <taxon>Eukaryota</taxon>
        <taxon>Fungi</taxon>
        <taxon>Fungi incertae sedis</taxon>
        <taxon>Chytridiomycota</taxon>
        <taxon>Chytridiomycota incertae sedis</taxon>
        <taxon>Monoblepharidomycetes</taxon>
        <taxon>Monoblepharidales</taxon>
        <taxon>Gonapodyaceae</taxon>
        <taxon>Gonapodya</taxon>
    </lineage>
</organism>
<dbReference type="Gene3D" id="3.40.50.410">
    <property type="entry name" value="von Willebrand factor, type A domain"/>
    <property type="match status" value="1"/>
</dbReference>
<dbReference type="GO" id="GO:0006303">
    <property type="term" value="P:double-strand break repair via nonhomologous end joining"/>
    <property type="evidence" value="ECO:0007669"/>
    <property type="project" value="InterPro"/>
</dbReference>
<keyword evidence="13" id="KW-0234">DNA repair</keyword>
<evidence type="ECO:0000256" key="14">
    <source>
        <dbReference type="ARBA" id="ARBA00023242"/>
    </source>
</evidence>
<dbReference type="Proteomes" id="UP000070544">
    <property type="component" value="Unassembled WGS sequence"/>
</dbReference>
<feature type="compositionally biased region" description="Acidic residues" evidence="16">
    <location>
        <begin position="12"/>
        <end position="27"/>
    </location>
</feature>
<keyword evidence="8" id="KW-0347">Helicase</keyword>
<name>A0A139APJ4_GONPJ</name>
<evidence type="ECO:0000256" key="6">
    <source>
        <dbReference type="ARBA" id="ARBA00022763"/>
    </source>
</evidence>
<dbReference type="NCBIfam" id="TIGR00578">
    <property type="entry name" value="ku70"/>
    <property type="match status" value="1"/>
</dbReference>
<keyword evidence="10" id="KW-0158">Chromosome</keyword>
<protein>
    <recommendedName>
        <fullName evidence="4">ATP-dependent DNA helicase II subunit 1</fullName>
    </recommendedName>
    <alternativeName>
        <fullName evidence="15">ATP-dependent DNA helicase II subunit Ku70</fullName>
    </alternativeName>
</protein>
<dbReference type="InterPro" id="IPR016194">
    <property type="entry name" value="SPOC-like_C_dom_sf"/>
</dbReference>
<proteinExistence type="inferred from homology"/>
<evidence type="ECO:0000313" key="18">
    <source>
        <dbReference type="EMBL" id="KXS18670.1"/>
    </source>
</evidence>
<dbReference type="PIRSF" id="PIRSF003033">
    <property type="entry name" value="Ku70"/>
    <property type="match status" value="1"/>
</dbReference>
<dbReference type="SMART" id="SM00559">
    <property type="entry name" value="Ku78"/>
    <property type="match status" value="1"/>
</dbReference>
<dbReference type="GO" id="GO:0042162">
    <property type="term" value="F:telomeric DNA binding"/>
    <property type="evidence" value="ECO:0007669"/>
    <property type="project" value="InterPro"/>
</dbReference>
<evidence type="ECO:0000256" key="16">
    <source>
        <dbReference type="SAM" id="MobiDB-lite"/>
    </source>
</evidence>
<dbReference type="GO" id="GO:0003678">
    <property type="term" value="F:DNA helicase activity"/>
    <property type="evidence" value="ECO:0007669"/>
    <property type="project" value="InterPro"/>
</dbReference>
<dbReference type="AlphaFoldDB" id="A0A139APJ4"/>
<dbReference type="Gene3D" id="2.40.290.10">
    <property type="match status" value="1"/>
</dbReference>
<sequence>MSWRDTFSAFPQDDEDDDFGDNDDDADDFKKSERQRDAVLWVIDCQPNMLENLDLPQPKKKKKAKSADAQADQPPTAPDPVPKDVETPVSSALWLSATLMKQKIVSAPADVVGVLLINVTPASPAAYPPRDALSRNYQGIVEIADLDVPDAPRILKMEEMAKSAGGDSAKFRDEFRSHAAKMEEVFWTAQDVFSRAGAAASFSTRRIFFVTKDDHMALDAAQRSVIIKRAEDLKNQGMTVYPFLFERDPPTSFRWDFWKELIQTFAEPDEDPRDWKPPDAITSFEQMKDEVRKRDFPKRTAFRVDWTIAEGVLIAVAGYNLVVEQKRPNHVLVDRFQNKQVHPNTAWYDMDTDQPLLATEGTLKYAYEYGGKRVVFTKEEMDKIRLFKDHDVSKPGIRTLGFKSSSALGAYHWKNTIRHSMLLYPDEAEIKGSMSLFATLLNRLKERDMVAICSFVPRRNAPLRLVALVPQIEYRDRHQDRPAGFQIHPLPFADDIRTIDLPYVPDLEVVDRTIGSLSAALGKINTKRYLPASFANPVLQRHYMMVETVALDRDLKNIEMEDNTLPNHRLVDRAAGPSIREFKEKLAEELGNFPTPEEPPKPAKGKKRAVPRDEGEEDGDEGETPKKKRVQKPPASLDEVEEAAREGKLAKMTVASLTAYLRGKRVTGTLPRKKDDLLSLVEIQLAADT</sequence>
<dbReference type="SUPFAM" id="SSF53300">
    <property type="entry name" value="vWA-like"/>
    <property type="match status" value="1"/>
</dbReference>
<keyword evidence="10" id="KW-0779">Telomere</keyword>
<dbReference type="OrthoDB" id="3249161at2759"/>
<dbReference type="PANTHER" id="PTHR12604:SF2">
    <property type="entry name" value="X-RAY REPAIR CROSS-COMPLEMENTING PROTEIN 6"/>
    <property type="match status" value="1"/>
</dbReference>
<feature type="domain" description="Ku" evidence="17">
    <location>
        <begin position="355"/>
        <end position="506"/>
    </location>
</feature>
<keyword evidence="19" id="KW-1185">Reference proteome</keyword>
<dbReference type="GO" id="GO:0006310">
    <property type="term" value="P:DNA recombination"/>
    <property type="evidence" value="ECO:0007669"/>
    <property type="project" value="UniProtKB-KW"/>
</dbReference>
<keyword evidence="12" id="KW-0233">DNA recombination</keyword>
<evidence type="ECO:0000256" key="13">
    <source>
        <dbReference type="ARBA" id="ARBA00023204"/>
    </source>
</evidence>
<comment type="similarity">
    <text evidence="3">Belongs to the ku70 family.</text>
</comment>
<dbReference type="OMA" id="FWANVKH"/>
<evidence type="ECO:0000256" key="5">
    <source>
        <dbReference type="ARBA" id="ARBA00022741"/>
    </source>
</evidence>
<comment type="subcellular location">
    <subcellularLocation>
        <location evidence="2">Chromosome</location>
        <location evidence="2">Telomere</location>
    </subcellularLocation>
    <subcellularLocation>
        <location evidence="1">Nucleus</location>
    </subcellularLocation>
</comment>
<evidence type="ECO:0000313" key="19">
    <source>
        <dbReference type="Proteomes" id="UP000070544"/>
    </source>
</evidence>
<accession>A0A139APJ4</accession>
<dbReference type="Pfam" id="PF03731">
    <property type="entry name" value="Ku_N"/>
    <property type="match status" value="1"/>
</dbReference>
<feature type="region of interest" description="Disordered" evidence="16">
    <location>
        <begin position="51"/>
        <end position="86"/>
    </location>
</feature>
<dbReference type="EMBL" id="KQ965741">
    <property type="protein sequence ID" value="KXS18670.1"/>
    <property type="molecule type" value="Genomic_DNA"/>
</dbReference>
<dbReference type="GO" id="GO:0016787">
    <property type="term" value="F:hydrolase activity"/>
    <property type="evidence" value="ECO:0007669"/>
    <property type="project" value="UniProtKB-KW"/>
</dbReference>
<dbReference type="InterPro" id="IPR006164">
    <property type="entry name" value="DNA_bd_Ku70/Ku80"/>
</dbReference>
<evidence type="ECO:0000256" key="4">
    <source>
        <dbReference type="ARBA" id="ARBA00021796"/>
    </source>
</evidence>